<protein>
    <submittedName>
        <fullName evidence="1">Uncharacterized protein</fullName>
    </submittedName>
</protein>
<gene>
    <name evidence="1" type="ORF">FM038_009290</name>
</gene>
<dbReference type="RefSeq" id="WP_142870440.1">
    <property type="nucleotide sequence ID" value="NZ_CP045503.2"/>
</dbReference>
<evidence type="ECO:0000313" key="1">
    <source>
        <dbReference type="EMBL" id="QPG57619.1"/>
    </source>
</evidence>
<proteinExistence type="predicted"/>
<sequence>MDIIMKVLPDGVSFSQGLYAVEIPTFCGTETKYYKDPLTAFTTKRRAERKEAIRQEKRLAMQTVNAC</sequence>
<accession>A0ABX6V4N0</accession>
<name>A0ABX6V4N0_9GAMM</name>
<organism evidence="1 2">
    <name type="scientific">Shewanella eurypsychrophilus</name>
    <dbReference type="NCBI Taxonomy" id="2593656"/>
    <lineage>
        <taxon>Bacteria</taxon>
        <taxon>Pseudomonadati</taxon>
        <taxon>Pseudomonadota</taxon>
        <taxon>Gammaproteobacteria</taxon>
        <taxon>Alteromonadales</taxon>
        <taxon>Shewanellaceae</taxon>
        <taxon>Shewanella</taxon>
    </lineage>
</organism>
<reference evidence="1" key="1">
    <citation type="submission" date="2021-07" db="EMBL/GenBank/DDBJ databases">
        <title>Shewanella sp. YLB-07 whole genome sequence.</title>
        <authorList>
            <person name="Yu L."/>
        </authorList>
    </citation>
    <scope>NUCLEOTIDE SEQUENCE</scope>
    <source>
        <strain evidence="1">YLB-08</strain>
    </source>
</reference>
<dbReference type="Proteomes" id="UP000316416">
    <property type="component" value="Chromosome"/>
</dbReference>
<evidence type="ECO:0000313" key="2">
    <source>
        <dbReference type="Proteomes" id="UP000316416"/>
    </source>
</evidence>
<keyword evidence="2" id="KW-1185">Reference proteome</keyword>
<dbReference type="EMBL" id="CP045503">
    <property type="protein sequence ID" value="QPG57619.1"/>
    <property type="molecule type" value="Genomic_DNA"/>
</dbReference>